<dbReference type="PANTHER" id="PTHR28234:SF1">
    <property type="entry name" value="NUCLEAR CONTROL OF ATPASE PROTEIN 2"/>
    <property type="match status" value="1"/>
</dbReference>
<dbReference type="InterPro" id="IPR013946">
    <property type="entry name" value="NCA2-like"/>
</dbReference>
<dbReference type="STRING" id="703135.A0A2A9NZI5"/>
<evidence type="ECO:0000313" key="8">
    <source>
        <dbReference type="Proteomes" id="UP000242287"/>
    </source>
</evidence>
<evidence type="ECO:0000256" key="2">
    <source>
        <dbReference type="ARBA" id="ARBA00022692"/>
    </source>
</evidence>
<reference evidence="7 8" key="1">
    <citation type="submission" date="2014-02" db="EMBL/GenBank/DDBJ databases">
        <title>Transposable element dynamics among asymbiotic and ectomycorrhizal Amanita fungi.</title>
        <authorList>
            <consortium name="DOE Joint Genome Institute"/>
            <person name="Hess J."/>
            <person name="Skrede I."/>
            <person name="Wolfe B."/>
            <person name="LaButti K."/>
            <person name="Ohm R.A."/>
            <person name="Grigoriev I.V."/>
            <person name="Pringle A."/>
        </authorList>
    </citation>
    <scope>NUCLEOTIDE SEQUENCE [LARGE SCALE GENOMIC DNA]</scope>
    <source>
        <strain evidence="7 8">SKay4041</strain>
    </source>
</reference>
<accession>A0A2A9NZI5</accession>
<dbReference type="AlphaFoldDB" id="A0A2A9NZI5"/>
<organism evidence="7 8">
    <name type="scientific">Amanita thiersii Skay4041</name>
    <dbReference type="NCBI Taxonomy" id="703135"/>
    <lineage>
        <taxon>Eukaryota</taxon>
        <taxon>Fungi</taxon>
        <taxon>Dikarya</taxon>
        <taxon>Basidiomycota</taxon>
        <taxon>Agaricomycotina</taxon>
        <taxon>Agaricomycetes</taxon>
        <taxon>Agaricomycetidae</taxon>
        <taxon>Agaricales</taxon>
        <taxon>Pluteineae</taxon>
        <taxon>Amanitaceae</taxon>
        <taxon>Amanita</taxon>
    </lineage>
</organism>
<keyword evidence="2 6" id="KW-0812">Transmembrane</keyword>
<keyword evidence="8" id="KW-1185">Reference proteome</keyword>
<dbReference type="GO" id="GO:0005741">
    <property type="term" value="C:mitochondrial outer membrane"/>
    <property type="evidence" value="ECO:0007669"/>
    <property type="project" value="TreeGrafter"/>
</dbReference>
<evidence type="ECO:0008006" key="9">
    <source>
        <dbReference type="Google" id="ProtNLM"/>
    </source>
</evidence>
<dbReference type="Pfam" id="PF08637">
    <property type="entry name" value="NCA2"/>
    <property type="match status" value="1"/>
</dbReference>
<keyword evidence="3 6" id="KW-1133">Transmembrane helix</keyword>
<dbReference type="OrthoDB" id="413313at2759"/>
<gene>
    <name evidence="7" type="ORF">AMATHDRAFT_136509</name>
</gene>
<evidence type="ECO:0000313" key="7">
    <source>
        <dbReference type="EMBL" id="PFH53997.1"/>
    </source>
</evidence>
<keyword evidence="4" id="KW-0496">Mitochondrion</keyword>
<keyword evidence="5 6" id="KW-0472">Membrane</keyword>
<dbReference type="PANTHER" id="PTHR28234">
    <property type="entry name" value="NUCLEAR CONTROL OF ATPASE PROTEIN 2"/>
    <property type="match status" value="1"/>
</dbReference>
<comment type="subcellular location">
    <subcellularLocation>
        <location evidence="1">Mitochondrion membrane</location>
        <topology evidence="1">Multi-pass membrane protein</topology>
    </subcellularLocation>
</comment>
<evidence type="ECO:0000256" key="6">
    <source>
        <dbReference type="SAM" id="Phobius"/>
    </source>
</evidence>
<evidence type="ECO:0000256" key="5">
    <source>
        <dbReference type="ARBA" id="ARBA00023136"/>
    </source>
</evidence>
<evidence type="ECO:0000256" key="4">
    <source>
        <dbReference type="ARBA" id="ARBA00023128"/>
    </source>
</evidence>
<sequence>MPSSFVYTFTKPLITSRPQSPILSRQELSAIASVSEETERKQTLRTLLVTLNDSPSRRAVGECIESLVQLQSRQSTLIAAQDIEEEALKNTVACKLLVSLYAHALDTHLGQAMQAEAEADWWADTERSNMNLLMYLVQSMSLSAIFDSVQASRARLSAFPLRLANLVQTIIQALHDRQLPIRVSAFTPRSLRQLFPSTKTFQPGAMTIALFPHLQHQPLSITASTLLYPSLKVRKPKDFANTITVFISNCMQYVTSLVTLPIELCKQECRYKRKELESIRNQCAEVLGRLALLRGALTSIINTQPSELQSITKQLEETVSRKTTTQAGAQIEASSTATLLNIIHLSSSLSSCENLYAGQVVKFNLKRPPAIVLLWPKFLLLPPLFIYTLRYAYASRASIAQVIRDARQTAEGFIRGWLIEPLKDVLRTVRAGGEDGVIIRREAVAADLNSLERMALSLAKDELCYGPEQLHDLAEKIRVGDLTPILELYEEDIKHPLKSAMLGTLLRSMFIQVQKAKVDIDQTLTGIDKLLKSQELTFAFVGFAPALTIVYLLGGAVTSFYLGGRGQGRYGGKAKRFAVWTIMRRIERLLISQPNKNVEPEWPQGEGSSSAISPLTSGLLLLAVAQLRMFAEVDLPAGSRLQEGFMDDVSDLEDPELGRMDKLSVVNRMWRCWGTALGWNTPTIPEYS</sequence>
<protein>
    <recommendedName>
        <fullName evidence="9">NCA2-domain-containing protein</fullName>
    </recommendedName>
</protein>
<feature type="transmembrane region" description="Helical" evidence="6">
    <location>
        <begin position="538"/>
        <end position="563"/>
    </location>
</feature>
<evidence type="ECO:0000256" key="3">
    <source>
        <dbReference type="ARBA" id="ARBA00022989"/>
    </source>
</evidence>
<evidence type="ECO:0000256" key="1">
    <source>
        <dbReference type="ARBA" id="ARBA00004225"/>
    </source>
</evidence>
<name>A0A2A9NZI5_9AGAR</name>
<proteinExistence type="predicted"/>
<dbReference type="EMBL" id="KZ301971">
    <property type="protein sequence ID" value="PFH53997.1"/>
    <property type="molecule type" value="Genomic_DNA"/>
</dbReference>
<dbReference type="Proteomes" id="UP000242287">
    <property type="component" value="Unassembled WGS sequence"/>
</dbReference>